<dbReference type="EMBL" id="AHKC01009178">
    <property type="protein sequence ID" value="EKF33504.1"/>
    <property type="molecule type" value="Genomic_DNA"/>
</dbReference>
<evidence type="ECO:0000313" key="3">
    <source>
        <dbReference type="Proteomes" id="UP000007350"/>
    </source>
</evidence>
<evidence type="ECO:0008006" key="4">
    <source>
        <dbReference type="Google" id="ProtNLM"/>
    </source>
</evidence>
<protein>
    <recommendedName>
        <fullName evidence="4">Transmembrane protein</fullName>
    </recommendedName>
</protein>
<keyword evidence="1" id="KW-0812">Transmembrane</keyword>
<keyword evidence="3" id="KW-1185">Reference proteome</keyword>
<comment type="caution">
    <text evidence="2">The sequence shown here is derived from an EMBL/GenBank/DDBJ whole genome shotgun (WGS) entry which is preliminary data.</text>
</comment>
<keyword evidence="1" id="KW-1133">Transmembrane helix</keyword>
<dbReference type="OrthoDB" id="278078at2759"/>
<gene>
    <name evidence="2" type="ORF">MOQ_002627</name>
</gene>
<evidence type="ECO:0000313" key="2">
    <source>
        <dbReference type="EMBL" id="EKF33504.1"/>
    </source>
</evidence>
<reference evidence="2 3" key="1">
    <citation type="journal article" date="2012" name="BMC Genomics">
        <title>Comparative genomic analysis of human infective Trypanosoma cruzi lineages with the bat-restricted subspecies T. cruzi marinkellei.</title>
        <authorList>
            <person name="Franzen O."/>
            <person name="Talavera-Lopez C."/>
            <person name="Ochaya S."/>
            <person name="Butler C.E."/>
            <person name="Messenger L.A."/>
            <person name="Lewis M.D."/>
            <person name="Llewellyn M.S."/>
            <person name="Marinkelle C.J."/>
            <person name="Tyler K.M."/>
            <person name="Miles M.A."/>
            <person name="Andersson B."/>
        </authorList>
    </citation>
    <scope>NUCLEOTIDE SEQUENCE [LARGE SCALE GENOMIC DNA]</scope>
    <source>
        <strain evidence="2 3">B7</strain>
    </source>
</reference>
<keyword evidence="1" id="KW-0472">Membrane</keyword>
<dbReference type="AlphaFoldDB" id="K2N699"/>
<organism evidence="2 3">
    <name type="scientific">Trypanosoma cruzi marinkellei</name>
    <dbReference type="NCBI Taxonomy" id="85056"/>
    <lineage>
        <taxon>Eukaryota</taxon>
        <taxon>Discoba</taxon>
        <taxon>Euglenozoa</taxon>
        <taxon>Kinetoplastea</taxon>
        <taxon>Metakinetoplastina</taxon>
        <taxon>Trypanosomatida</taxon>
        <taxon>Trypanosomatidae</taxon>
        <taxon>Trypanosoma</taxon>
        <taxon>Schizotrypanum</taxon>
    </lineage>
</organism>
<dbReference type="Proteomes" id="UP000007350">
    <property type="component" value="Unassembled WGS sequence"/>
</dbReference>
<accession>K2N699</accession>
<feature type="transmembrane region" description="Helical" evidence="1">
    <location>
        <begin position="146"/>
        <end position="164"/>
    </location>
</feature>
<evidence type="ECO:0000256" key="1">
    <source>
        <dbReference type="SAM" id="Phobius"/>
    </source>
</evidence>
<name>K2N699_TRYCR</name>
<sequence length="212" mass="24260">MLRRWSAGVVASEVPTIIATTTTTTTMTTAIPWGSVRAASSSATENGAGENAPSVAEAADGAAYRERLIQAILSRDKEIFELKRQHELSMLRVEQNQRRILKDQEDRGMYYEQNCNVHTFDTISVGLYTQRNTLYHTMSVERLRNVKLLLTLLVTLLTCFYLYYRYMINPDWVYVEKPLKIIGSRVGALNDIRAQLSSQEEERMAMRSKLRE</sequence>
<proteinExistence type="predicted"/>